<keyword evidence="2" id="KW-1133">Transmembrane helix</keyword>
<dbReference type="AlphaFoldDB" id="A0A226C068"/>
<keyword evidence="2" id="KW-0812">Transmembrane</keyword>
<dbReference type="RefSeq" id="WP_089022655.1">
    <property type="nucleotide sequence ID" value="NZ_NIQC01000003.1"/>
</dbReference>
<accession>A0A226C068</accession>
<feature type="region of interest" description="Disordered" evidence="1">
    <location>
        <begin position="31"/>
        <end position="52"/>
    </location>
</feature>
<dbReference type="Pfam" id="PF07907">
    <property type="entry name" value="YibE_F"/>
    <property type="match status" value="1"/>
</dbReference>
<organism evidence="3 4">
    <name type="scientific">Natranaerobius trueperi</name>
    <dbReference type="NCBI Taxonomy" id="759412"/>
    <lineage>
        <taxon>Bacteria</taxon>
        <taxon>Bacillati</taxon>
        <taxon>Bacillota</taxon>
        <taxon>Clostridia</taxon>
        <taxon>Natranaerobiales</taxon>
        <taxon>Natranaerobiaceae</taxon>
        <taxon>Natranaerobius</taxon>
    </lineage>
</organism>
<feature type="transmembrane region" description="Helical" evidence="2">
    <location>
        <begin position="172"/>
        <end position="190"/>
    </location>
</feature>
<reference evidence="3 4" key="1">
    <citation type="submission" date="2017-06" db="EMBL/GenBank/DDBJ databases">
        <title>Draft Genome Sequence of Natranaerobius trueperi halophilic, alkalithermophilic bacteria from soda lakes.</title>
        <authorList>
            <person name="Zhao B."/>
        </authorList>
    </citation>
    <scope>NUCLEOTIDE SEQUENCE [LARGE SCALE GENOMIC DNA]</scope>
    <source>
        <strain evidence="3 4">DSM 18760</strain>
    </source>
</reference>
<dbReference type="PANTHER" id="PTHR41771:SF1">
    <property type="entry name" value="MEMBRANE PROTEIN"/>
    <property type="match status" value="1"/>
</dbReference>
<evidence type="ECO:0000256" key="1">
    <source>
        <dbReference type="SAM" id="MobiDB-lite"/>
    </source>
</evidence>
<dbReference type="PANTHER" id="PTHR41771">
    <property type="entry name" value="MEMBRANE PROTEIN-RELATED"/>
    <property type="match status" value="1"/>
</dbReference>
<evidence type="ECO:0000313" key="3">
    <source>
        <dbReference type="EMBL" id="OWZ84585.1"/>
    </source>
</evidence>
<dbReference type="EMBL" id="NIQC01000003">
    <property type="protein sequence ID" value="OWZ84585.1"/>
    <property type="molecule type" value="Genomic_DNA"/>
</dbReference>
<feature type="transmembrane region" description="Helical" evidence="2">
    <location>
        <begin position="222"/>
        <end position="242"/>
    </location>
</feature>
<keyword evidence="4" id="KW-1185">Reference proteome</keyword>
<feature type="transmembrane region" description="Helical" evidence="2">
    <location>
        <begin position="330"/>
        <end position="348"/>
    </location>
</feature>
<proteinExistence type="predicted"/>
<keyword evidence="2" id="KW-0472">Membrane</keyword>
<name>A0A226C068_9FIRM</name>
<dbReference type="Proteomes" id="UP000214588">
    <property type="component" value="Unassembled WGS sequence"/>
</dbReference>
<dbReference type="OrthoDB" id="5753718at2"/>
<gene>
    <name evidence="3" type="ORF">CDO51_02155</name>
</gene>
<evidence type="ECO:0000313" key="4">
    <source>
        <dbReference type="Proteomes" id="UP000214588"/>
    </source>
</evidence>
<evidence type="ECO:0000256" key="2">
    <source>
        <dbReference type="SAM" id="Phobius"/>
    </source>
</evidence>
<feature type="transmembrane region" description="Helical" evidence="2">
    <location>
        <begin position="196"/>
        <end position="215"/>
    </location>
</feature>
<protein>
    <submittedName>
        <fullName evidence="3">YibE/F family protein</fullName>
    </submittedName>
</protein>
<dbReference type="InterPro" id="IPR012507">
    <property type="entry name" value="YibE_F"/>
</dbReference>
<sequence>MGVVRCFRYVLVFILCLTFFGTSVGFTEDISSEEDLPQENDFEEVPQDVPEETPQDMVDTEIIRGSVLSVEERVEDEDNFFTEYQLAEVEITSGPNEGEIHEIENLLTDHPYYDIHLEEGDEVLLMASYDNYKLIQLDIYDIARDHYIYYTLGAFLVLMVIVGGVTGLKTILTLAFTFFMIVNVLLPLILRGYNPLWLTIAISSFVAIVTLATIGGLGKKTLVALFGTVGGLIVAGTLALFVGNRASLTGLSSEEAQMLHFAETGSIDLQGLLFAGIIIGALGAVMDIGMSIASSSYEIVQANPRTDRNQLIKSGMNVGKDIMGTMANTLVLAYTGSAMPLLLLLLMYDTPLIEIMNMDLMATEIIRALAGSIGLVVVIPLTSVAAGFLFLSDSGKRRKR</sequence>
<feature type="transmembrane region" description="Helical" evidence="2">
    <location>
        <begin position="368"/>
        <end position="391"/>
    </location>
</feature>
<feature type="transmembrane region" description="Helical" evidence="2">
    <location>
        <begin position="269"/>
        <end position="289"/>
    </location>
</feature>
<comment type="caution">
    <text evidence="3">The sequence shown here is derived from an EMBL/GenBank/DDBJ whole genome shotgun (WGS) entry which is preliminary data.</text>
</comment>
<feature type="transmembrane region" description="Helical" evidence="2">
    <location>
        <begin position="147"/>
        <end position="165"/>
    </location>
</feature>